<dbReference type="AlphaFoldDB" id="A0AA92UWZ7"/>
<proteinExistence type="predicted"/>
<dbReference type="PANTHER" id="PTHR41317:SF1">
    <property type="entry name" value="PD-(D_E)XK NUCLEASE FAMILY TRANSPOSASE"/>
    <property type="match status" value="1"/>
</dbReference>
<dbReference type="Pfam" id="PF12784">
    <property type="entry name" value="PDDEXK_2"/>
    <property type="match status" value="1"/>
</dbReference>
<evidence type="ECO:0000313" key="2">
    <source>
        <dbReference type="Proteomes" id="UP000284990"/>
    </source>
</evidence>
<dbReference type="EMBL" id="QSFW01000045">
    <property type="protein sequence ID" value="RHA82425.1"/>
    <property type="molecule type" value="Genomic_DNA"/>
</dbReference>
<dbReference type="RefSeq" id="WP_118192117.1">
    <property type="nucleotide sequence ID" value="NZ_JAPDUW010000001.1"/>
</dbReference>
<dbReference type="PANTHER" id="PTHR41317">
    <property type="entry name" value="PD-(D_E)XK NUCLEASE FAMILY TRANSPOSASE"/>
    <property type="match status" value="1"/>
</dbReference>
<gene>
    <name evidence="1" type="ORF">DW916_15395</name>
</gene>
<evidence type="ECO:0000313" key="1">
    <source>
        <dbReference type="EMBL" id="RHA82425.1"/>
    </source>
</evidence>
<sequence>MKQVEERYISLLTDFGFKRIFGSAPNKDLLICFLNSLFNGRQVVKDVKYLNPEHVGDVYTDRKAIFDVYCEGENGEKFIVEMQNAYQTYFKDRALFYSTFPIREQAPKGNEWDFKLNHIYTIALLNFNMNEEAFNKEEIRHHVQLCDTATHKIFYDKLEFIYVEIAKFNKSLDELETLYDKWLYALKNLYKLTQRPKALCDKVFDRLFEEAEIAKFTPQEQREYEASKMAYRDIKNSIDTAKREGKEEGLAEGREKGLAEGMEKGLAEGMKKGLAEGVEKGLAEGVEKGMNKRSLEIARKMLANGMDAATVMEITGLSESQLQQLKG</sequence>
<organism evidence="1 2">
    <name type="scientific">Segatella copri</name>
    <dbReference type="NCBI Taxonomy" id="165179"/>
    <lineage>
        <taxon>Bacteria</taxon>
        <taxon>Pseudomonadati</taxon>
        <taxon>Bacteroidota</taxon>
        <taxon>Bacteroidia</taxon>
        <taxon>Bacteroidales</taxon>
        <taxon>Prevotellaceae</taxon>
        <taxon>Segatella</taxon>
    </lineage>
</organism>
<name>A0AA92UWZ7_9BACT</name>
<dbReference type="Proteomes" id="UP000284990">
    <property type="component" value="Unassembled WGS sequence"/>
</dbReference>
<comment type="caution">
    <text evidence="1">The sequence shown here is derived from an EMBL/GenBank/DDBJ whole genome shotgun (WGS) entry which is preliminary data.</text>
</comment>
<protein>
    <submittedName>
        <fullName evidence="1">Rpn family recombination-promoting nuclease/putative transposase</fullName>
    </submittedName>
</protein>
<accession>A0AA92UWZ7</accession>
<reference evidence="1 2" key="1">
    <citation type="submission" date="2018-08" db="EMBL/GenBank/DDBJ databases">
        <title>A genome reference for cultivated species of the human gut microbiota.</title>
        <authorList>
            <person name="Zou Y."/>
            <person name="Xue W."/>
            <person name="Luo G."/>
        </authorList>
    </citation>
    <scope>NUCLEOTIDE SEQUENCE [LARGE SCALE GENOMIC DNA]</scope>
    <source>
        <strain evidence="1 2">AM42-23AC</strain>
    </source>
</reference>
<dbReference type="InterPro" id="IPR010106">
    <property type="entry name" value="RpnA"/>
</dbReference>
<dbReference type="NCBIfam" id="TIGR01784">
    <property type="entry name" value="T_den_put_tspse"/>
    <property type="match status" value="1"/>
</dbReference>